<protein>
    <recommendedName>
        <fullName evidence="5">Glycosyl transferase family 1 domain-containing protein</fullName>
    </recommendedName>
</protein>
<evidence type="ECO:0000313" key="4">
    <source>
        <dbReference type="EMBL" id="SVA67075.1"/>
    </source>
</evidence>
<dbReference type="PANTHER" id="PTHR46401:SF2">
    <property type="entry name" value="GLYCOSYLTRANSFERASE WBBK-RELATED"/>
    <property type="match status" value="1"/>
</dbReference>
<dbReference type="Pfam" id="PF13439">
    <property type="entry name" value="Glyco_transf_4"/>
    <property type="match status" value="1"/>
</dbReference>
<dbReference type="InterPro" id="IPR028098">
    <property type="entry name" value="Glyco_trans_4-like_N"/>
</dbReference>
<organism evidence="4">
    <name type="scientific">marine metagenome</name>
    <dbReference type="NCBI Taxonomy" id="408172"/>
    <lineage>
        <taxon>unclassified sequences</taxon>
        <taxon>metagenomes</taxon>
        <taxon>ecological metagenomes</taxon>
    </lineage>
</organism>
<feature type="domain" description="Glycosyltransferase subfamily 4-like N-terminal" evidence="3">
    <location>
        <begin position="43"/>
        <end position="177"/>
    </location>
</feature>
<evidence type="ECO:0000256" key="1">
    <source>
        <dbReference type="ARBA" id="ARBA00022679"/>
    </source>
</evidence>
<keyword evidence="1" id="KW-0808">Transferase</keyword>
<dbReference type="PANTHER" id="PTHR46401">
    <property type="entry name" value="GLYCOSYLTRANSFERASE WBBK-RELATED"/>
    <property type="match status" value="1"/>
</dbReference>
<dbReference type="InterPro" id="IPR001296">
    <property type="entry name" value="Glyco_trans_1"/>
</dbReference>
<sequence>MRGGEKCLEVLCELFPDADLYTLIHEKGKLSKVIESMKISTSFIQHMPFGLKKYRHYLPLFPLAIEQFKLNGYDLIVSSSHCVAKGVKHDDSVYHISYVHSPMRYVWDQFDTYFRQPRTSILVRIGAEATRSYLQHWDSKTSKRVDTFICNSQNIRRKIRDYYNRESQVVHPPVDLSFFRPGKAKESYYLMVGAFAPNKRVDLAVKAFNQLKLPLKIAGRGQDEAYCRSIAEENIEFHGTLSNKKLLELYQQARALVFPGEDDFGITPLEAQA</sequence>
<proteinExistence type="predicted"/>
<dbReference type="Gene3D" id="3.40.50.2000">
    <property type="entry name" value="Glycogen Phosphorylase B"/>
    <property type="match status" value="2"/>
</dbReference>
<dbReference type="GO" id="GO:0016757">
    <property type="term" value="F:glycosyltransferase activity"/>
    <property type="evidence" value="ECO:0007669"/>
    <property type="project" value="InterPro"/>
</dbReference>
<dbReference type="Pfam" id="PF00534">
    <property type="entry name" value="Glycos_transf_1"/>
    <property type="match status" value="1"/>
</dbReference>
<feature type="domain" description="Glycosyl transferase family 1" evidence="2">
    <location>
        <begin position="183"/>
        <end position="273"/>
    </location>
</feature>
<name>A0A381XQR8_9ZZZZ</name>
<dbReference type="SUPFAM" id="SSF53756">
    <property type="entry name" value="UDP-Glycosyltransferase/glycogen phosphorylase"/>
    <property type="match status" value="1"/>
</dbReference>
<dbReference type="AlphaFoldDB" id="A0A381XQR8"/>
<evidence type="ECO:0008006" key="5">
    <source>
        <dbReference type="Google" id="ProtNLM"/>
    </source>
</evidence>
<dbReference type="EMBL" id="UINC01016033">
    <property type="protein sequence ID" value="SVA67075.1"/>
    <property type="molecule type" value="Genomic_DNA"/>
</dbReference>
<gene>
    <name evidence="4" type="ORF">METZ01_LOCUS119929</name>
</gene>
<accession>A0A381XQR8</accession>
<reference evidence="4" key="1">
    <citation type="submission" date="2018-05" db="EMBL/GenBank/DDBJ databases">
        <authorList>
            <person name="Lanie J.A."/>
            <person name="Ng W.-L."/>
            <person name="Kazmierczak K.M."/>
            <person name="Andrzejewski T.M."/>
            <person name="Davidsen T.M."/>
            <person name="Wayne K.J."/>
            <person name="Tettelin H."/>
            <person name="Glass J.I."/>
            <person name="Rusch D."/>
            <person name="Podicherti R."/>
            <person name="Tsui H.-C.T."/>
            <person name="Winkler M.E."/>
        </authorList>
    </citation>
    <scope>NUCLEOTIDE SEQUENCE</scope>
</reference>
<evidence type="ECO:0000259" key="2">
    <source>
        <dbReference type="Pfam" id="PF00534"/>
    </source>
</evidence>
<feature type="non-terminal residue" evidence="4">
    <location>
        <position position="273"/>
    </location>
</feature>
<evidence type="ECO:0000259" key="3">
    <source>
        <dbReference type="Pfam" id="PF13439"/>
    </source>
</evidence>